<dbReference type="Gene3D" id="3.30.200.20">
    <property type="entry name" value="Phosphorylase Kinase, domain 1"/>
    <property type="match status" value="1"/>
</dbReference>
<feature type="domain" description="Protein kinase" evidence="11">
    <location>
        <begin position="55"/>
        <end position="490"/>
    </location>
</feature>
<dbReference type="GO" id="GO:0044773">
    <property type="term" value="P:mitotic DNA damage checkpoint signaling"/>
    <property type="evidence" value="ECO:0007669"/>
    <property type="project" value="TreeGrafter"/>
</dbReference>
<keyword evidence="5" id="KW-0418">Kinase</keyword>
<feature type="binding site" evidence="7">
    <location>
        <position position="87"/>
    </location>
    <ligand>
        <name>ATP</name>
        <dbReference type="ChEBI" id="CHEBI:30616"/>
    </ligand>
</feature>
<organism evidence="12 13">
    <name type="scientific">Periophthalmus magnuspinnatus</name>
    <dbReference type="NCBI Taxonomy" id="409849"/>
    <lineage>
        <taxon>Eukaryota</taxon>
        <taxon>Metazoa</taxon>
        <taxon>Chordata</taxon>
        <taxon>Craniata</taxon>
        <taxon>Vertebrata</taxon>
        <taxon>Euteleostomi</taxon>
        <taxon>Actinopterygii</taxon>
        <taxon>Neopterygii</taxon>
        <taxon>Teleostei</taxon>
        <taxon>Neoteleostei</taxon>
        <taxon>Acanthomorphata</taxon>
        <taxon>Gobiaria</taxon>
        <taxon>Gobiiformes</taxon>
        <taxon>Gobioidei</taxon>
        <taxon>Gobiidae</taxon>
        <taxon>Oxudercinae</taxon>
        <taxon>Periophthalmus</taxon>
    </lineage>
</organism>
<dbReference type="GO" id="GO:0005634">
    <property type="term" value="C:nucleus"/>
    <property type="evidence" value="ECO:0007669"/>
    <property type="project" value="TreeGrafter"/>
</dbReference>
<feature type="region of interest" description="Disordered" evidence="9">
    <location>
        <begin position="212"/>
        <end position="252"/>
    </location>
</feature>
<evidence type="ECO:0000256" key="7">
    <source>
        <dbReference type="PROSITE-ProRule" id="PRU10141"/>
    </source>
</evidence>
<evidence type="ECO:0000256" key="3">
    <source>
        <dbReference type="ARBA" id="ARBA00022679"/>
    </source>
</evidence>
<dbReference type="EC" id="2.7.11.1" evidence="1"/>
<keyword evidence="13" id="KW-1185">Reference proteome</keyword>
<name>A0A3B4A9Z1_9GOBI</name>
<dbReference type="Proteomes" id="UP000261520">
    <property type="component" value="Unplaced"/>
</dbReference>
<dbReference type="PANTHER" id="PTHR44167:SF23">
    <property type="entry name" value="CDC7 KINASE, ISOFORM A-RELATED"/>
    <property type="match status" value="1"/>
</dbReference>
<dbReference type="GO" id="GO:0004674">
    <property type="term" value="F:protein serine/threonine kinase activity"/>
    <property type="evidence" value="ECO:0007669"/>
    <property type="project" value="UniProtKB-KW"/>
</dbReference>
<dbReference type="CDD" id="cd14019">
    <property type="entry name" value="STKc_Cdc7"/>
    <property type="match status" value="1"/>
</dbReference>
<reference evidence="12" key="1">
    <citation type="submission" date="2025-08" db="UniProtKB">
        <authorList>
            <consortium name="Ensembl"/>
        </authorList>
    </citation>
    <scope>IDENTIFICATION</scope>
</reference>
<dbReference type="STRING" id="409849.ENSPMGP00000013444"/>
<keyword evidence="6 7" id="KW-0067">ATP-binding</keyword>
<dbReference type="PROSITE" id="PS00107">
    <property type="entry name" value="PROTEIN_KINASE_ATP"/>
    <property type="match status" value="1"/>
</dbReference>
<keyword evidence="10" id="KW-1133">Transmembrane helix</keyword>
<keyword evidence="10" id="KW-0472">Membrane</keyword>
<dbReference type="PANTHER" id="PTHR44167">
    <property type="entry name" value="OVARIAN-SPECIFIC SERINE/THREONINE-PROTEIN KINASE LOK-RELATED"/>
    <property type="match status" value="1"/>
</dbReference>
<dbReference type="GO" id="GO:0005524">
    <property type="term" value="F:ATP binding"/>
    <property type="evidence" value="ECO:0007669"/>
    <property type="project" value="UniProtKB-UniRule"/>
</dbReference>
<dbReference type="PROSITE" id="PS50011">
    <property type="entry name" value="PROTEIN_KINASE_DOM"/>
    <property type="match status" value="1"/>
</dbReference>
<dbReference type="InterPro" id="IPR017441">
    <property type="entry name" value="Protein_kinase_ATP_BS"/>
</dbReference>
<dbReference type="InterPro" id="IPR008271">
    <property type="entry name" value="Ser/Thr_kinase_AS"/>
</dbReference>
<proteinExistence type="inferred from homology"/>
<comment type="similarity">
    <text evidence="8">Belongs to the protein kinase superfamily.</text>
</comment>
<evidence type="ECO:0000256" key="8">
    <source>
        <dbReference type="RuleBase" id="RU000304"/>
    </source>
</evidence>
<evidence type="ECO:0000313" key="13">
    <source>
        <dbReference type="Proteomes" id="UP000261520"/>
    </source>
</evidence>
<dbReference type="InterPro" id="IPR000719">
    <property type="entry name" value="Prot_kinase_dom"/>
</dbReference>
<evidence type="ECO:0000256" key="9">
    <source>
        <dbReference type="SAM" id="MobiDB-lite"/>
    </source>
</evidence>
<evidence type="ECO:0000256" key="2">
    <source>
        <dbReference type="ARBA" id="ARBA00022527"/>
    </source>
</evidence>
<evidence type="ECO:0000256" key="6">
    <source>
        <dbReference type="ARBA" id="ARBA00022840"/>
    </source>
</evidence>
<keyword evidence="3" id="KW-0808">Transferase</keyword>
<dbReference type="PROSITE" id="PS00108">
    <property type="entry name" value="PROTEIN_KINASE_ST"/>
    <property type="match status" value="1"/>
</dbReference>
<evidence type="ECO:0000256" key="5">
    <source>
        <dbReference type="ARBA" id="ARBA00022777"/>
    </source>
</evidence>
<accession>A0A3B4A9Z1</accession>
<feature type="transmembrane region" description="Helical" evidence="10">
    <location>
        <begin position="16"/>
        <end position="35"/>
    </location>
</feature>
<dbReference type="Gene3D" id="1.10.510.10">
    <property type="entry name" value="Transferase(Phosphotransferase) domain 1"/>
    <property type="match status" value="2"/>
</dbReference>
<protein>
    <recommendedName>
        <fullName evidence="1">non-specific serine/threonine protein kinase</fullName>
        <ecNumber evidence="1">2.7.11.1</ecNumber>
    </recommendedName>
</protein>
<reference evidence="12" key="2">
    <citation type="submission" date="2025-09" db="UniProtKB">
        <authorList>
            <consortium name="Ensembl"/>
        </authorList>
    </citation>
    <scope>IDENTIFICATION</scope>
</reference>
<evidence type="ECO:0000256" key="1">
    <source>
        <dbReference type="ARBA" id="ARBA00012513"/>
    </source>
</evidence>
<dbReference type="Pfam" id="PF00069">
    <property type="entry name" value="Pkinase"/>
    <property type="match status" value="2"/>
</dbReference>
<evidence type="ECO:0000256" key="4">
    <source>
        <dbReference type="ARBA" id="ARBA00022741"/>
    </source>
</evidence>
<evidence type="ECO:0000259" key="11">
    <source>
        <dbReference type="PROSITE" id="PS50011"/>
    </source>
</evidence>
<keyword evidence="2 8" id="KW-0723">Serine/threonine-protein kinase</keyword>
<keyword evidence="10" id="KW-0812">Transmembrane</keyword>
<dbReference type="SUPFAM" id="SSF56112">
    <property type="entry name" value="Protein kinase-like (PK-like)"/>
    <property type="match status" value="1"/>
</dbReference>
<evidence type="ECO:0000313" key="12">
    <source>
        <dbReference type="Ensembl" id="ENSPMGP00000013444.1"/>
    </source>
</evidence>
<dbReference type="InterPro" id="IPR011009">
    <property type="entry name" value="Kinase-like_dom_sf"/>
</dbReference>
<evidence type="ECO:0000256" key="10">
    <source>
        <dbReference type="SAM" id="Phobius"/>
    </source>
</evidence>
<dbReference type="AlphaFoldDB" id="A0A3B4A9Z1"/>
<keyword evidence="4 7" id="KW-0547">Nucleotide-binding</keyword>
<sequence>ITHPGNVDYIRYKVKMYIELCINVYIYFFLMFLSGDVETDIELLYKAVPQIGKVFRIIDKIGEGTFSSVYLGEAQMHDGSRQKFALKHLIPTSHPTRIAAELQCLTLAGGQENVMGVTYCFRKEDHVVIVMPYLEHKAIVDIISSLSFEEVRLYIYNLLRALKHIHQFGIIHRDIKPNNFLYNRKTKEYALVDFGLAQGTADTQIDLLKVSRSHRGSGSPVKTQRANKSRPLPPHTHPTASTSAPLPPPVSHSKVLQSINSNLRIINTFVKVAKAEDPANRRYLSAGRGSAALKSQGANQKPQRAVPLGVTCSCFQTDRVCNICLSRKQQIAPRAGTPGFRAPEVLTKCPNQGTAIDVWSAGVILLSLLSGRYPFFKASDDLIALSQIMTIRGSRETIQAAKAFGKSIVCSRELPRQDLRVLCETLRGHRPSPDDDDYVTPLPQNNGTTEQWDGGWGGVPDEAYDLLDRLLELNPATRITAADALTHPLFTDLIQLT</sequence>
<dbReference type="SMART" id="SM00220">
    <property type="entry name" value="S_TKc"/>
    <property type="match status" value="1"/>
</dbReference>
<dbReference type="FunFam" id="3.30.200.20:FF:000287">
    <property type="entry name" value="Cell division cycle 7-related protein kinase"/>
    <property type="match status" value="1"/>
</dbReference>
<dbReference type="Ensembl" id="ENSPMGT00000014343.1">
    <property type="protein sequence ID" value="ENSPMGP00000013444.1"/>
    <property type="gene ID" value="ENSPMGG00000011050.1"/>
</dbReference>